<dbReference type="Gene3D" id="2.115.10.20">
    <property type="entry name" value="Glycosyl hydrolase domain, family 43"/>
    <property type="match status" value="1"/>
</dbReference>
<dbReference type="PATRIC" id="fig|1182568.3.peg.84"/>
<dbReference type="AlphaFoldDB" id="A0A172TCZ0"/>
<keyword evidence="5" id="KW-1185">Reference proteome</keyword>
<keyword evidence="1" id="KW-0328">Glycosyltransferase</keyword>
<dbReference type="PIRSF" id="PIRSF016202">
    <property type="entry name" value="PH1107"/>
    <property type="match status" value="1"/>
</dbReference>
<evidence type="ECO:0000313" key="4">
    <source>
        <dbReference type="EMBL" id="ANE44663.1"/>
    </source>
</evidence>
<accession>A0A172TCZ0</accession>
<dbReference type="PANTHER" id="PTHR34106">
    <property type="entry name" value="GLYCOSIDASE"/>
    <property type="match status" value="1"/>
</dbReference>
<dbReference type="SUPFAM" id="SSF75005">
    <property type="entry name" value="Arabinanase/levansucrase/invertase"/>
    <property type="match status" value="1"/>
</dbReference>
<keyword evidence="4" id="KW-0326">Glycosidase</keyword>
<dbReference type="InterPro" id="IPR007184">
    <property type="entry name" value="Mannoside_phosphorylase"/>
</dbReference>
<dbReference type="GO" id="GO:0016757">
    <property type="term" value="F:glycosyltransferase activity"/>
    <property type="evidence" value="ECO:0007669"/>
    <property type="project" value="UniProtKB-KW"/>
</dbReference>
<evidence type="ECO:0000256" key="2">
    <source>
        <dbReference type="ARBA" id="ARBA00022679"/>
    </source>
</evidence>
<protein>
    <submittedName>
        <fullName evidence="4">Glycosidase</fullName>
    </submittedName>
</protein>
<organism evidence="4 5">
    <name type="scientific">Deinococcus puniceus</name>
    <dbReference type="NCBI Taxonomy" id="1182568"/>
    <lineage>
        <taxon>Bacteria</taxon>
        <taxon>Thermotogati</taxon>
        <taxon>Deinococcota</taxon>
        <taxon>Deinococci</taxon>
        <taxon>Deinococcales</taxon>
        <taxon>Deinococcaceae</taxon>
        <taxon>Deinococcus</taxon>
    </lineage>
</organism>
<evidence type="ECO:0000256" key="1">
    <source>
        <dbReference type="ARBA" id="ARBA00022676"/>
    </source>
</evidence>
<dbReference type="EMBL" id="CP011387">
    <property type="protein sequence ID" value="ANE44663.1"/>
    <property type="molecule type" value="Genomic_DNA"/>
</dbReference>
<keyword evidence="2" id="KW-0808">Transferase</keyword>
<evidence type="ECO:0000256" key="3">
    <source>
        <dbReference type="ARBA" id="ARBA00024356"/>
    </source>
</evidence>
<dbReference type="InterPro" id="IPR023296">
    <property type="entry name" value="Glyco_hydro_beta-prop_sf"/>
</dbReference>
<keyword evidence="4" id="KW-0378">Hydrolase</keyword>
<reference evidence="4 5" key="1">
    <citation type="submission" date="2015-01" db="EMBL/GenBank/DDBJ databases">
        <title>Deinococcus puniceus/DY1/ whole genome sequencing.</title>
        <authorList>
            <person name="Kim M.K."/>
            <person name="Srinivasan S."/>
            <person name="Lee J.-J."/>
        </authorList>
    </citation>
    <scope>NUCLEOTIDE SEQUENCE [LARGE SCALE GENOMIC DNA]</scope>
    <source>
        <strain evidence="4 5">DY1</strain>
    </source>
</reference>
<name>A0A172TCZ0_9DEIO</name>
<gene>
    <name evidence="4" type="ORF">SU48_00405</name>
</gene>
<evidence type="ECO:0000313" key="5">
    <source>
        <dbReference type="Proteomes" id="UP000077363"/>
    </source>
</evidence>
<dbReference type="CDD" id="cd18614">
    <property type="entry name" value="GH130"/>
    <property type="match status" value="1"/>
</dbReference>
<dbReference type="Proteomes" id="UP000077363">
    <property type="component" value="Chromosome"/>
</dbReference>
<dbReference type="KEGG" id="dpu:SU48_00405"/>
<dbReference type="GO" id="GO:0016798">
    <property type="term" value="F:hydrolase activity, acting on glycosyl bonds"/>
    <property type="evidence" value="ECO:0007669"/>
    <property type="project" value="UniProtKB-KW"/>
</dbReference>
<proteinExistence type="inferred from homology"/>
<dbReference type="PANTHER" id="PTHR34106:SF5">
    <property type="entry name" value="GLYCOSIDASE"/>
    <property type="match status" value="1"/>
</dbReference>
<dbReference type="STRING" id="1182568.SU48_00405"/>
<sequence length="294" mass="33481">MLQRHPQSPVLRPNPLHAWEAMNVFNAAVVQHAGLFHMHYRAQGIDFVSSIGYAVSADGLTWNKLERPVLAPQEPYESRGVEDPRVTWHEDDQCFYMAYTAYSPLGIMPCLARSHNLISWERLGPVIRGEDNKDHVLFPRKIGGRYVMFHRRPPSIWIAYSDDLLNWADHRELLAPRPELGGWDEKRVGAGGVPIETAYGWLVLYHAYDQRHVYRLSAALLDLEDPSKVLRRPADFIMEPTETWEIRGDVPNVVFSCANPVVGDEVWVYYGGADRMVGLATCTLSALMEFVLEP</sequence>
<dbReference type="Pfam" id="PF04041">
    <property type="entry name" value="Glyco_hydro_130"/>
    <property type="match status" value="1"/>
</dbReference>
<comment type="similarity">
    <text evidence="3">Belongs to the glycosyl hydrolase 130 family.</text>
</comment>